<feature type="region of interest" description="Disordered" evidence="1">
    <location>
        <begin position="600"/>
        <end position="625"/>
    </location>
</feature>
<feature type="chain" id="PRO_5046727054" description="Chitin-binding type-2 domain-containing protein" evidence="2">
    <location>
        <begin position="29"/>
        <end position="1638"/>
    </location>
</feature>
<dbReference type="InterPro" id="IPR052976">
    <property type="entry name" value="Scoloptoxin-like"/>
</dbReference>
<evidence type="ECO:0000256" key="1">
    <source>
        <dbReference type="SAM" id="MobiDB-lite"/>
    </source>
</evidence>
<dbReference type="InterPro" id="IPR036508">
    <property type="entry name" value="Chitin-bd_dom_sf"/>
</dbReference>
<dbReference type="Proteomes" id="UP001642520">
    <property type="component" value="Unassembled WGS sequence"/>
</dbReference>
<sequence length="1638" mass="183981">MHKNLSRMAYLEVTIFLCSMVTFMVSNCETELENSNKKVKLPRFLSELDLSSIEASIENEESLRKIVKRLAPEKNGEYQIYQVFFGNADLLKEWLKGAGVTGQPGVDFPALTTIPATSFSCRGLKGGYYADLETNCQVFHICDNGRKISFLCPNGTIFQQSQLICDWWFKVDCSKSTELYEQSSEQLLEEERRRAESRNSRLDYQQSIETGGQQDYYDVQNLSYDGRQNARTKSYEEPSQENQVQSNRERTKSSRHFGSGNSFNQESNAQRGGNQLFDANRFQTNQLSNTKQQFNQFTRNTEEGNINRYSTSSQNYYSTPKKSQNYHATNRHSNNQPDDKGALKRFKFKGLTRNGTNSTSSQRVTSLYTESTTVRASNTGPAKESQLFAESAAFVGRSGHRFNENTDNTHQYYYQLYVNRDSTTRNPNYDSTSTITRNENKENDFFTQRNDFLSFTDTTPTTYETTIQYATITATPPCNDELATDNSVLTSPSTNFDTQPTESLLFSNSNYEYHGNAKNVVNVKNSFIDKNYYNGNNNKNVNRNSETVLPTTRSYMTTDTYRQNTATPSSLQQKYTTNYFSPMPTASFRSNNFGYSTEKPVTRNTVDNQSSKLNNDFKATNKNPSTILPGYRQNFISTTTEKPTRTTSVYQQNTVTEKDLSPYDRSFTYKQGKVMSTLGPYVPFTRNYAYSSSTSTASKPTLYTPTVPTYTIAYTSPKPLTPKLKYPAPTLLSKIKPSAARLSEREHALSMLQSLKNLENNVPSLSDALKGDDRMSNSSVPPAASTLHSLALYFSTVTENFDSNETTDSSISVESAEDIEKSMLSKESNGTVQVPVGLLTQHTINSYAELFKLNDAGESNNVTTEDRVDDVSGYREDYDDDLELQQSGRSLDDLRKSNNTRLRELAQVFTHALSAYLLDPDAFKKVLTEIRPTEPPRTTEENEQWRTTTAYTIMDETNTSPIKEKDEVLDFSDDNDIRQKLTTIYPTTIEPPTTTVQESVYDIFSTLPSTYYGTPKTFAQDVFEYSTNFASSSPVTSTYFETSLPPTESTFAAEQSSTPYASDSSKFYNQNNEVSQENVEPTVTNNYTPSDEVGGQTRVAGFQNNSVTTTTEPYRLEKLFVTTPISDNYVVSPTPPPPEIFIHMATYNWNKKSTSKRPEQELTPPFFANYAGGVRKDNGKVSVSLNLESHSSTPVSTHSTRATTFGLTKSYETSTVQPHKNPHQKSLLHEPKQSGISPSTSRNTYTKFRNLYNRVDEHNIETTERPTATTSKVTELITATTNNIDTTPCTNDDSDDSFETTNRKEESKTLENDHWTSSPAVTHLWETSVFVDPQKINHDLESDPGSTVSTGTFSVTDSQEYGNTRSFSEEIPSSSEESFIDDEDLSSSSQRLSRDKDSPTTFSLLPTSFTAEDTATPKPLITTHSSIITTTVSTITSTNSLPQESLVTTLLPFTVTTNKLNGTENEIAEKLFGKLNASSTNTLMKVMKQADNNETVRQLVLLLIRHCSDFTNKTMQREREELLNALLRLPVSEFSSEESKNALAGINQLSLPAVKSANYARSASTTPLITEPPVTTFRSRKYRKFRTTTESSANIVRRSEKGVTSDGNNSLQEDGTSASDNRALELLRSLYTIATKWG</sequence>
<protein>
    <recommendedName>
        <fullName evidence="3">Chitin-binding type-2 domain-containing protein</fullName>
    </recommendedName>
</protein>
<dbReference type="InterPro" id="IPR002557">
    <property type="entry name" value="Chitin-bd_dom"/>
</dbReference>
<feature type="region of interest" description="Disordered" evidence="1">
    <location>
        <begin position="300"/>
        <end position="383"/>
    </location>
</feature>
<feature type="region of interest" description="Disordered" evidence="1">
    <location>
        <begin position="1213"/>
        <end position="1243"/>
    </location>
</feature>
<dbReference type="SUPFAM" id="SSF57625">
    <property type="entry name" value="Invertebrate chitin-binding proteins"/>
    <property type="match status" value="1"/>
</dbReference>
<feature type="region of interest" description="Disordered" evidence="1">
    <location>
        <begin position="228"/>
        <end position="271"/>
    </location>
</feature>
<feature type="compositionally biased region" description="Polar residues" evidence="1">
    <location>
        <begin position="259"/>
        <end position="271"/>
    </location>
</feature>
<evidence type="ECO:0000256" key="2">
    <source>
        <dbReference type="SAM" id="SignalP"/>
    </source>
</evidence>
<dbReference type="PANTHER" id="PTHR22933">
    <property type="entry name" value="FI18007P1-RELATED"/>
    <property type="match status" value="1"/>
</dbReference>
<dbReference type="EMBL" id="CAXAJV020001294">
    <property type="protein sequence ID" value="CAL7945822.1"/>
    <property type="molecule type" value="Genomic_DNA"/>
</dbReference>
<feature type="compositionally biased region" description="Basic and acidic residues" evidence="1">
    <location>
        <begin position="1301"/>
        <end position="1314"/>
    </location>
</feature>
<name>A0ABP1NY10_XYLVO</name>
<evidence type="ECO:0000259" key="3">
    <source>
        <dbReference type="PROSITE" id="PS50940"/>
    </source>
</evidence>
<accession>A0ABP1NY10</accession>
<feature type="region of interest" description="Disordered" evidence="1">
    <location>
        <begin position="1588"/>
        <end position="1618"/>
    </location>
</feature>
<proteinExistence type="predicted"/>
<organism evidence="4 5">
    <name type="scientific">Xylocopa violacea</name>
    <name type="common">Violet carpenter bee</name>
    <name type="synonym">Apis violacea</name>
    <dbReference type="NCBI Taxonomy" id="135666"/>
    <lineage>
        <taxon>Eukaryota</taxon>
        <taxon>Metazoa</taxon>
        <taxon>Ecdysozoa</taxon>
        <taxon>Arthropoda</taxon>
        <taxon>Hexapoda</taxon>
        <taxon>Insecta</taxon>
        <taxon>Pterygota</taxon>
        <taxon>Neoptera</taxon>
        <taxon>Endopterygota</taxon>
        <taxon>Hymenoptera</taxon>
        <taxon>Apocrita</taxon>
        <taxon>Aculeata</taxon>
        <taxon>Apoidea</taxon>
        <taxon>Anthophila</taxon>
        <taxon>Apidae</taxon>
        <taxon>Xylocopa</taxon>
        <taxon>Xylocopa</taxon>
    </lineage>
</organism>
<keyword evidence="2" id="KW-0732">Signal</keyword>
<feature type="region of interest" description="Disordered" evidence="1">
    <location>
        <begin position="1336"/>
        <end position="1405"/>
    </location>
</feature>
<feature type="compositionally biased region" description="Polar residues" evidence="1">
    <location>
        <begin position="602"/>
        <end position="625"/>
    </location>
</feature>
<dbReference type="PANTHER" id="PTHR22933:SF42">
    <property type="entry name" value="FI18455P1-RELATED"/>
    <property type="match status" value="1"/>
</dbReference>
<evidence type="ECO:0000313" key="5">
    <source>
        <dbReference type="Proteomes" id="UP001642520"/>
    </source>
</evidence>
<feature type="compositionally biased region" description="Polar residues" evidence="1">
    <location>
        <begin position="353"/>
        <end position="380"/>
    </location>
</feature>
<evidence type="ECO:0000313" key="4">
    <source>
        <dbReference type="EMBL" id="CAL7945822.1"/>
    </source>
</evidence>
<dbReference type="Gene3D" id="2.170.140.10">
    <property type="entry name" value="Chitin binding domain"/>
    <property type="match status" value="1"/>
</dbReference>
<comment type="caution">
    <text evidence="4">The sequence shown here is derived from an EMBL/GenBank/DDBJ whole genome shotgun (WGS) entry which is preliminary data.</text>
</comment>
<feature type="compositionally biased region" description="Low complexity" evidence="1">
    <location>
        <begin position="1345"/>
        <end position="1358"/>
    </location>
</feature>
<feature type="compositionally biased region" description="Polar residues" evidence="1">
    <location>
        <begin position="300"/>
        <end position="336"/>
    </location>
</feature>
<dbReference type="Pfam" id="PF01607">
    <property type="entry name" value="CBM_14"/>
    <property type="match status" value="1"/>
</dbReference>
<reference evidence="4 5" key="1">
    <citation type="submission" date="2024-08" db="EMBL/GenBank/DDBJ databases">
        <authorList>
            <person name="Will J Nash"/>
            <person name="Angela Man"/>
            <person name="Seanna McTaggart"/>
            <person name="Kendall Baker"/>
            <person name="Tom Barker"/>
            <person name="Leah Catchpole"/>
            <person name="Alex Durrant"/>
            <person name="Karim Gharbi"/>
            <person name="Naomi Irish"/>
            <person name="Gemy Kaithakottil"/>
            <person name="Debby Ku"/>
            <person name="Aaliyah Providence"/>
            <person name="Felix Shaw"/>
            <person name="David Swarbreck"/>
            <person name="Chris Watkins"/>
            <person name="Ann M. McCartney"/>
            <person name="Giulio Formenti"/>
            <person name="Alice Mouton"/>
            <person name="Noel Vella"/>
            <person name="Bjorn M von Reumont"/>
            <person name="Adriana Vella"/>
            <person name="Wilfried Haerty"/>
        </authorList>
    </citation>
    <scope>NUCLEOTIDE SEQUENCE [LARGE SCALE GENOMIC DNA]</scope>
</reference>
<keyword evidence="5" id="KW-1185">Reference proteome</keyword>
<dbReference type="SMART" id="SM00494">
    <property type="entry name" value="ChtBD2"/>
    <property type="match status" value="1"/>
</dbReference>
<feature type="compositionally biased region" description="Basic and acidic residues" evidence="1">
    <location>
        <begin position="191"/>
        <end position="201"/>
    </location>
</feature>
<feature type="signal peptide" evidence="2">
    <location>
        <begin position="1"/>
        <end position="28"/>
    </location>
</feature>
<feature type="compositionally biased region" description="Polar residues" evidence="1">
    <location>
        <begin position="1234"/>
        <end position="1243"/>
    </location>
</feature>
<dbReference type="PROSITE" id="PS50940">
    <property type="entry name" value="CHIT_BIND_II"/>
    <property type="match status" value="1"/>
</dbReference>
<gene>
    <name evidence="4" type="ORF">XYLVIOL_LOCUS7433</name>
</gene>
<feature type="domain" description="Chitin-binding type-2" evidence="3">
    <location>
        <begin position="118"/>
        <end position="175"/>
    </location>
</feature>
<feature type="region of interest" description="Disordered" evidence="1">
    <location>
        <begin position="191"/>
        <end position="210"/>
    </location>
</feature>
<feature type="region of interest" description="Disordered" evidence="1">
    <location>
        <begin position="1283"/>
        <end position="1315"/>
    </location>
</feature>
<feature type="compositionally biased region" description="Polar residues" evidence="1">
    <location>
        <begin position="1605"/>
        <end position="1618"/>
    </location>
</feature>